<evidence type="ECO:0000256" key="4">
    <source>
        <dbReference type="ARBA" id="ARBA00022833"/>
    </source>
</evidence>
<comment type="caution">
    <text evidence="8">The sequence shown here is derived from an EMBL/GenBank/DDBJ whole genome shotgun (WGS) entry which is preliminary data.</text>
</comment>
<proteinExistence type="predicted"/>
<dbReference type="SUPFAM" id="SSF53098">
    <property type="entry name" value="Ribonuclease H-like"/>
    <property type="match status" value="1"/>
</dbReference>
<dbReference type="Proteomes" id="UP000247702">
    <property type="component" value="Unassembled WGS sequence"/>
</dbReference>
<dbReference type="SMART" id="SM00614">
    <property type="entry name" value="ZnF_BED"/>
    <property type="match status" value="1"/>
</dbReference>
<sequence length="552" mass="63745">MPPKRANSSTESLHASKRLASDITDEQEPQIIPKSANKTSWVWDYFVEKTDGRVYCQYIEKDGENEIVCGASLLYKTQTSSMSYHLGDKHKVFNKKKEQQLKIDDQIKKFTPHKEPKQQYLRNGLTDWLVTDGRPFATIVGEGFKRFIKRVDPAFIVPCYRTLKADIGAGYQEALLQMKQLINETCTYAAITTDLWTARNNQGYIGITGHWLTPNMELYDILICIDLIKYPHTAENIRLALVKKIQELHLNDKVKHAVTDNGANVVKAIREWDGVDRIACTSHTLQLCVMKGLRKIKSYACRFRKLNQFFNSPKQAERLERAQIEIANLNKEITRQTLTSSDRELQDSNEPINIPGGSLQILRTIADCKTRWGSTLASWKRLLELKEAIKRTLVTLRLDSNSSAIKDWKKLRKRYLKDCEWKLLEELCKLFQPIERATTFLGGEKYCTISLIYSTLESIRFYYTPLIEDDDENEEGIEDDDDELEDDDEESDDEDEGESESDEEEEDEQLYGQMLLQDNNLNINNFNNNLNNNNLNINNINNNLNVNIINNS</sequence>
<evidence type="ECO:0000256" key="7">
    <source>
        <dbReference type="SAM" id="MobiDB-lite"/>
    </source>
</evidence>
<dbReference type="EMBL" id="BEXD01002258">
    <property type="protein sequence ID" value="GBB97668.1"/>
    <property type="molecule type" value="Genomic_DNA"/>
</dbReference>
<evidence type="ECO:0000256" key="6">
    <source>
        <dbReference type="SAM" id="Coils"/>
    </source>
</evidence>
<feature type="coiled-coil region" evidence="6">
    <location>
        <begin position="312"/>
        <end position="339"/>
    </location>
</feature>
<dbReference type="PANTHER" id="PTHR46481:SF10">
    <property type="entry name" value="ZINC FINGER BED DOMAIN-CONTAINING PROTEIN 39"/>
    <property type="match status" value="1"/>
</dbReference>
<evidence type="ECO:0000256" key="2">
    <source>
        <dbReference type="ARBA" id="ARBA00022723"/>
    </source>
</evidence>
<keyword evidence="4" id="KW-0862">Zinc</keyword>
<name>A0A2Z6S0N0_9GLOM</name>
<evidence type="ECO:0008006" key="10">
    <source>
        <dbReference type="Google" id="ProtNLM"/>
    </source>
</evidence>
<evidence type="ECO:0000256" key="1">
    <source>
        <dbReference type="ARBA" id="ARBA00004123"/>
    </source>
</evidence>
<organism evidence="8 9">
    <name type="scientific">Rhizophagus clarus</name>
    <dbReference type="NCBI Taxonomy" id="94130"/>
    <lineage>
        <taxon>Eukaryota</taxon>
        <taxon>Fungi</taxon>
        <taxon>Fungi incertae sedis</taxon>
        <taxon>Mucoromycota</taxon>
        <taxon>Glomeromycotina</taxon>
        <taxon>Glomeromycetes</taxon>
        <taxon>Glomerales</taxon>
        <taxon>Glomeraceae</taxon>
        <taxon>Rhizophagus</taxon>
    </lineage>
</organism>
<feature type="region of interest" description="Disordered" evidence="7">
    <location>
        <begin position="470"/>
        <end position="509"/>
    </location>
</feature>
<keyword evidence="3" id="KW-0863">Zinc-finger</keyword>
<comment type="subcellular location">
    <subcellularLocation>
        <location evidence="1">Nucleus</location>
    </subcellularLocation>
</comment>
<keyword evidence="6" id="KW-0175">Coiled coil</keyword>
<dbReference type="GO" id="GO:0005634">
    <property type="term" value="C:nucleus"/>
    <property type="evidence" value="ECO:0007669"/>
    <property type="project" value="UniProtKB-SubCell"/>
</dbReference>
<evidence type="ECO:0000313" key="9">
    <source>
        <dbReference type="Proteomes" id="UP000247702"/>
    </source>
</evidence>
<reference evidence="8 9" key="1">
    <citation type="submission" date="2017-11" db="EMBL/GenBank/DDBJ databases">
        <title>The genome of Rhizophagus clarus HR1 reveals common genetic basis of auxotrophy among arbuscular mycorrhizal fungi.</title>
        <authorList>
            <person name="Kobayashi Y."/>
        </authorList>
    </citation>
    <scope>NUCLEOTIDE SEQUENCE [LARGE SCALE GENOMIC DNA]</scope>
    <source>
        <strain evidence="8 9">HR1</strain>
    </source>
</reference>
<dbReference type="SUPFAM" id="SSF140996">
    <property type="entry name" value="Hermes dimerisation domain"/>
    <property type="match status" value="1"/>
</dbReference>
<accession>A0A2Z6S0N0</accession>
<dbReference type="InterPro" id="IPR052035">
    <property type="entry name" value="ZnF_BED_domain_contain"/>
</dbReference>
<keyword evidence="5" id="KW-0539">Nucleus</keyword>
<evidence type="ECO:0000313" key="8">
    <source>
        <dbReference type="EMBL" id="GBB97668.1"/>
    </source>
</evidence>
<protein>
    <recommendedName>
        <fullName evidence="10">DUF659 domain-containing protein</fullName>
    </recommendedName>
</protein>
<dbReference type="InterPro" id="IPR012337">
    <property type="entry name" value="RNaseH-like_sf"/>
</dbReference>
<keyword evidence="9" id="KW-1185">Reference proteome</keyword>
<evidence type="ECO:0000256" key="3">
    <source>
        <dbReference type="ARBA" id="ARBA00022771"/>
    </source>
</evidence>
<feature type="compositionally biased region" description="Polar residues" evidence="7">
    <location>
        <begin position="1"/>
        <end position="13"/>
    </location>
</feature>
<keyword evidence="2" id="KW-0479">Metal-binding</keyword>
<dbReference type="PANTHER" id="PTHR46481">
    <property type="entry name" value="ZINC FINGER BED DOMAIN-CONTAINING PROTEIN 4"/>
    <property type="match status" value="1"/>
</dbReference>
<dbReference type="GO" id="GO:0008270">
    <property type="term" value="F:zinc ion binding"/>
    <property type="evidence" value="ECO:0007669"/>
    <property type="project" value="UniProtKB-KW"/>
</dbReference>
<evidence type="ECO:0000256" key="5">
    <source>
        <dbReference type="ARBA" id="ARBA00023242"/>
    </source>
</evidence>
<dbReference type="STRING" id="94130.A0A2Z6S0N0"/>
<gene>
    <name evidence="8" type="ORF">RclHR1_03030012</name>
</gene>
<dbReference type="AlphaFoldDB" id="A0A2Z6S0N0"/>
<feature type="region of interest" description="Disordered" evidence="7">
    <location>
        <begin position="1"/>
        <end position="31"/>
    </location>
</feature>